<gene>
    <name evidence="6" type="ORF">SAY86_022518</name>
</gene>
<dbReference type="Pfam" id="PF23247">
    <property type="entry name" value="LRR_RPS2"/>
    <property type="match status" value="1"/>
</dbReference>
<evidence type="ECO:0000256" key="4">
    <source>
        <dbReference type="SAM" id="MobiDB-lite"/>
    </source>
</evidence>
<dbReference type="PROSITE" id="PS51450">
    <property type="entry name" value="LRR"/>
    <property type="match status" value="1"/>
</dbReference>
<evidence type="ECO:0000256" key="1">
    <source>
        <dbReference type="ARBA" id="ARBA00022614"/>
    </source>
</evidence>
<dbReference type="Gene3D" id="3.40.1170.20">
    <property type="entry name" value="tRNA intron endonuclease, N-terminal domain"/>
    <property type="match status" value="3"/>
</dbReference>
<keyword evidence="1" id="KW-0433">Leucine-rich repeat</keyword>
<dbReference type="PANTHER" id="PTHR11017:SF570">
    <property type="entry name" value="DISEASE RESISTANCE PROTEIN (TIR-NBS CLASS)-RELATED"/>
    <property type="match status" value="1"/>
</dbReference>
<dbReference type="InterPro" id="IPR042197">
    <property type="entry name" value="Apaf_helical"/>
</dbReference>
<dbReference type="InterPro" id="IPR058192">
    <property type="entry name" value="WHD_ROQ1-like"/>
</dbReference>
<dbReference type="InterPro" id="IPR057135">
    <property type="entry name" value="At4g27190-like_LRR"/>
</dbReference>
<dbReference type="InterPro" id="IPR001611">
    <property type="entry name" value="Leu-rich_rpt"/>
</dbReference>
<dbReference type="Pfam" id="PF13306">
    <property type="entry name" value="LRR_5"/>
    <property type="match status" value="1"/>
</dbReference>
<name>A0AAN7M5Q8_TRANT</name>
<dbReference type="InterPro" id="IPR002182">
    <property type="entry name" value="NB-ARC"/>
</dbReference>
<proteinExistence type="predicted"/>
<dbReference type="SMART" id="SM00255">
    <property type="entry name" value="TIR"/>
    <property type="match status" value="1"/>
</dbReference>
<dbReference type="GO" id="GO:0007165">
    <property type="term" value="P:signal transduction"/>
    <property type="evidence" value="ECO:0007669"/>
    <property type="project" value="InterPro"/>
</dbReference>
<dbReference type="InterPro" id="IPR000157">
    <property type="entry name" value="TIR_dom"/>
</dbReference>
<organism evidence="6 7">
    <name type="scientific">Trapa natans</name>
    <name type="common">Water chestnut</name>
    <dbReference type="NCBI Taxonomy" id="22666"/>
    <lineage>
        <taxon>Eukaryota</taxon>
        <taxon>Viridiplantae</taxon>
        <taxon>Streptophyta</taxon>
        <taxon>Embryophyta</taxon>
        <taxon>Tracheophyta</taxon>
        <taxon>Spermatophyta</taxon>
        <taxon>Magnoliopsida</taxon>
        <taxon>eudicotyledons</taxon>
        <taxon>Gunneridae</taxon>
        <taxon>Pentapetalae</taxon>
        <taxon>rosids</taxon>
        <taxon>malvids</taxon>
        <taxon>Myrtales</taxon>
        <taxon>Lythraceae</taxon>
        <taxon>Trapa</taxon>
    </lineage>
</organism>
<dbReference type="SUPFAM" id="SSF52058">
    <property type="entry name" value="L domain-like"/>
    <property type="match status" value="2"/>
</dbReference>
<reference evidence="6 7" key="1">
    <citation type="journal article" date="2023" name="Hortic Res">
        <title>Pangenome of water caltrop reveals structural variations and asymmetric subgenome divergence after allopolyploidization.</title>
        <authorList>
            <person name="Zhang X."/>
            <person name="Chen Y."/>
            <person name="Wang L."/>
            <person name="Yuan Y."/>
            <person name="Fang M."/>
            <person name="Shi L."/>
            <person name="Lu R."/>
            <person name="Comes H.P."/>
            <person name="Ma Y."/>
            <person name="Chen Y."/>
            <person name="Huang G."/>
            <person name="Zhou Y."/>
            <person name="Zheng Z."/>
            <person name="Qiu Y."/>
        </authorList>
    </citation>
    <scope>NUCLEOTIDE SEQUENCE [LARGE SCALE GENOMIC DNA]</scope>
    <source>
        <strain evidence="6">F231</strain>
    </source>
</reference>
<sequence>MCLNMLLMSTNQSFSSMLRRLPIVNPSPRCRAGTRKVSLNLQARRTSLPLQMTAALKIVADGRSRDVNQKPGRGRLHGDPRLQRSSSSDPGHTSNENTDTPGEGGEYEVFLSFRGAGRKGFVDCLYRALIDAGIRTFRDREEVHEGENIGGKLIRAISCSKICIPILSRDYADSAWCLRELAHMVECSRTTRMEILPIFYDVEPAEVKLYRGLYAEALEKHRGRVDRGTMEQWEDALKQVARIKGWELEKAANGHEGELIELVVRKVLLSLKVHHLNVSDQLVAIDDHIAKIMRMLNVESDDVRILGIHGMGGIGKTTIAKVVYNQLISRFEYCCFLKDVRETSKNKGLESLQNQLISQILKNKCPEITSVDEGINTIKERFSKKEVLILLDDVDKRAQLDALVGKRSWFGPRSRIIITTRNMDILNPPEVDWAYELTWMDPDQSLQLFSRHAFRRDYPLDDYIDYSKKVVGITGGLPLALENIGSFLSGKSWEVWDSTLRKLEQMPREEVEKKLRISYEALDHWQKQIFLDIACLFIGYDKRIVVHMWDDAEFFPEEGIEVLMLMSMIKIGDDNKLWMHDQLRDLGRQIVRQENIMEPGRRSRLWSHEDSLATLINKKGRAMVEALCLKFDSRSLYYFTREEFASLSNLRFLQVNGVNLAGNFEGLLSQLRWLCWHYCPSNFLPTNFYLRNLVILDLSWSKISEDWEGWHDMKARTPPELHFRYDPTNLKVLNLTGCTNLLRNPDFSVYMSMERLILEGCECLVAIDGSIGSLKRLVSLNVKECSSIKELPEKLSSIESLTELLIDRTSIREISVSPGSLKRLETLSARDCKNLVQIRSSISHLESLSDLALDNAKITHLPDSIGMLVRLQRLSLRGCRSISKLPDSIGDLESLLELDLSNTGITELPETIKNLKNLIVLKVEGSYIEQIPGSIGMLENLEEIHAKGCSLEGEIPSDIGRLKYLRILSLSDNRIHSLPGTISGLSYLQSLDLELCKELRALPELPESLVSLRVSSQSMEIPNLSNLINLKHLYLSDGSHLQGFPTNDSRIVQEPSPSWIGMLSKLETLQLSLSRITALPPSDLSELSRLKKLVLSCVDLKCLPQLPSSLSTLYIGHCKSLAMLSNLSNLRNLTELELLHSTISEVHGLEGLESLQVFDVIYCKIRRLDGLQNLESLRRLILRNCASLEELPNLSNLKKLKEFKLRDCEKLREIQGLHRLESLEELQISKCRSLEKLPDLTHLRRLRGLEIKRCEKIREIQGLNRLESLEELQISECKSLEKLANLSELKKLKVLEIEGCEMICDIPGLDQLGSLETLRIIGCKSIEKISDLSNFKRLKTLYIEDCEKIREIVGLGILRSIKGDNCF</sequence>
<dbReference type="Gene3D" id="1.10.8.430">
    <property type="entry name" value="Helical domain of apoptotic protease-activating factors"/>
    <property type="match status" value="1"/>
</dbReference>
<dbReference type="PRINTS" id="PR00364">
    <property type="entry name" value="DISEASERSIST"/>
</dbReference>
<dbReference type="Pfam" id="PF01582">
    <property type="entry name" value="TIR"/>
    <property type="match status" value="1"/>
</dbReference>
<dbReference type="GO" id="GO:0051707">
    <property type="term" value="P:response to other organism"/>
    <property type="evidence" value="ECO:0007669"/>
    <property type="project" value="UniProtKB-ARBA"/>
</dbReference>
<evidence type="ECO:0000313" key="6">
    <source>
        <dbReference type="EMBL" id="KAK4792083.1"/>
    </source>
</evidence>
<evidence type="ECO:0000256" key="2">
    <source>
        <dbReference type="ARBA" id="ARBA00022737"/>
    </source>
</evidence>
<dbReference type="SUPFAM" id="SSF52047">
    <property type="entry name" value="RNI-like"/>
    <property type="match status" value="1"/>
</dbReference>
<comment type="caution">
    <text evidence="6">The sequence shown here is derived from an EMBL/GenBank/DDBJ whole genome shotgun (WGS) entry which is preliminary data.</text>
</comment>
<feature type="compositionally biased region" description="Polar residues" evidence="4">
    <location>
        <begin position="83"/>
        <end position="100"/>
    </location>
</feature>
<dbReference type="InterPro" id="IPR026906">
    <property type="entry name" value="LRR_5"/>
</dbReference>
<feature type="domain" description="TIR" evidence="5">
    <location>
        <begin position="105"/>
        <end position="271"/>
    </location>
</feature>
<dbReference type="PROSITE" id="PS50104">
    <property type="entry name" value="TIR"/>
    <property type="match status" value="1"/>
</dbReference>
<keyword evidence="3" id="KW-0611">Plant defense</keyword>
<dbReference type="InterPro" id="IPR036390">
    <property type="entry name" value="WH_DNA-bd_sf"/>
</dbReference>
<keyword evidence="7" id="KW-1185">Reference proteome</keyword>
<dbReference type="InterPro" id="IPR032675">
    <property type="entry name" value="LRR_dom_sf"/>
</dbReference>
<dbReference type="SUPFAM" id="SSF52200">
    <property type="entry name" value="Toll/Interleukin receptor TIR domain"/>
    <property type="match status" value="1"/>
</dbReference>
<evidence type="ECO:0000313" key="7">
    <source>
        <dbReference type="Proteomes" id="UP001346149"/>
    </source>
</evidence>
<accession>A0AAN7M5Q8</accession>
<dbReference type="SUPFAM" id="SSF52540">
    <property type="entry name" value="P-loop containing nucleoside triphosphate hydrolases"/>
    <property type="match status" value="1"/>
</dbReference>
<dbReference type="Pfam" id="PF23598">
    <property type="entry name" value="LRR_14"/>
    <property type="match status" value="1"/>
</dbReference>
<protein>
    <recommendedName>
        <fullName evidence="5">TIR domain-containing protein</fullName>
    </recommendedName>
</protein>
<dbReference type="Pfam" id="PF00931">
    <property type="entry name" value="NB-ARC"/>
    <property type="match status" value="1"/>
</dbReference>
<dbReference type="InterPro" id="IPR027417">
    <property type="entry name" value="P-loop_NTPase"/>
</dbReference>
<dbReference type="Gene3D" id="3.40.50.300">
    <property type="entry name" value="P-loop containing nucleotide triphosphate hydrolases"/>
    <property type="match status" value="1"/>
</dbReference>
<dbReference type="PANTHER" id="PTHR11017">
    <property type="entry name" value="LEUCINE-RICH REPEAT-CONTAINING PROTEIN"/>
    <property type="match status" value="1"/>
</dbReference>
<dbReference type="Pfam" id="PF23282">
    <property type="entry name" value="WHD_ROQ1"/>
    <property type="match status" value="1"/>
</dbReference>
<dbReference type="SUPFAM" id="SSF46785">
    <property type="entry name" value="Winged helix' DNA-binding domain"/>
    <property type="match status" value="1"/>
</dbReference>
<dbReference type="Gene3D" id="3.40.50.10140">
    <property type="entry name" value="Toll/interleukin-1 receptor homology (TIR) domain"/>
    <property type="match status" value="1"/>
</dbReference>
<dbReference type="GO" id="GO:0006952">
    <property type="term" value="P:defense response"/>
    <property type="evidence" value="ECO:0007669"/>
    <property type="project" value="UniProtKB-KW"/>
</dbReference>
<evidence type="ECO:0000259" key="5">
    <source>
        <dbReference type="PROSITE" id="PS50104"/>
    </source>
</evidence>
<keyword evidence="2" id="KW-0677">Repeat</keyword>
<dbReference type="Proteomes" id="UP001346149">
    <property type="component" value="Unassembled WGS sequence"/>
</dbReference>
<dbReference type="InterPro" id="IPR003591">
    <property type="entry name" value="Leu-rich_rpt_typical-subtyp"/>
</dbReference>
<dbReference type="InterPro" id="IPR035897">
    <property type="entry name" value="Toll_tir_struct_dom_sf"/>
</dbReference>
<dbReference type="EMBL" id="JAXQNO010000008">
    <property type="protein sequence ID" value="KAK4792083.1"/>
    <property type="molecule type" value="Genomic_DNA"/>
</dbReference>
<dbReference type="InterPro" id="IPR044974">
    <property type="entry name" value="Disease_R_plants"/>
</dbReference>
<dbReference type="SMART" id="SM00369">
    <property type="entry name" value="LRR_TYP"/>
    <property type="match status" value="5"/>
</dbReference>
<dbReference type="GO" id="GO:0043531">
    <property type="term" value="F:ADP binding"/>
    <property type="evidence" value="ECO:0007669"/>
    <property type="project" value="InterPro"/>
</dbReference>
<feature type="region of interest" description="Disordered" evidence="4">
    <location>
        <begin position="61"/>
        <end position="105"/>
    </location>
</feature>
<evidence type="ECO:0000256" key="3">
    <source>
        <dbReference type="ARBA" id="ARBA00022821"/>
    </source>
</evidence>
<dbReference type="Gene3D" id="3.80.10.10">
    <property type="entry name" value="Ribonuclease Inhibitor"/>
    <property type="match status" value="3"/>
</dbReference>
<dbReference type="InterPro" id="IPR055414">
    <property type="entry name" value="LRR_R13L4/SHOC2-like"/>
</dbReference>